<reference evidence="6 7" key="1">
    <citation type="submission" date="2024-11" db="EMBL/GenBank/DDBJ databases">
        <title>Chromosome-level genome assembly of the freshwater bivalve Anodonta woodiana.</title>
        <authorList>
            <person name="Chen X."/>
        </authorList>
    </citation>
    <scope>NUCLEOTIDE SEQUENCE [LARGE SCALE GENOMIC DNA]</scope>
    <source>
        <strain evidence="6">MN2024</strain>
        <tissue evidence="6">Gills</tissue>
    </source>
</reference>
<feature type="region of interest" description="Disordered" evidence="3">
    <location>
        <begin position="68"/>
        <end position="102"/>
    </location>
</feature>
<dbReference type="PROSITE" id="PS01122">
    <property type="entry name" value="CASPASE_CYS"/>
    <property type="match status" value="1"/>
</dbReference>
<dbReference type="PANTHER" id="PTHR10454">
    <property type="entry name" value="CASPASE"/>
    <property type="match status" value="1"/>
</dbReference>
<evidence type="ECO:0000259" key="4">
    <source>
        <dbReference type="PROSITE" id="PS50207"/>
    </source>
</evidence>
<dbReference type="SUPFAM" id="SSF52129">
    <property type="entry name" value="Caspase-like"/>
    <property type="match status" value="1"/>
</dbReference>
<dbReference type="Pfam" id="PF00656">
    <property type="entry name" value="Peptidase_C14"/>
    <property type="match status" value="1"/>
</dbReference>
<dbReference type="PANTHER" id="PTHR10454:SF210">
    <property type="entry name" value="CASPASE-2"/>
    <property type="match status" value="1"/>
</dbReference>
<protein>
    <submittedName>
        <fullName evidence="6">Uncharacterized protein</fullName>
    </submittedName>
</protein>
<feature type="region of interest" description="Disordered" evidence="3">
    <location>
        <begin position="477"/>
        <end position="509"/>
    </location>
</feature>
<dbReference type="InterPro" id="IPR015917">
    <property type="entry name" value="Pept_C14A"/>
</dbReference>
<feature type="compositionally biased region" description="Low complexity" evidence="3">
    <location>
        <begin position="68"/>
        <end position="77"/>
    </location>
</feature>
<evidence type="ECO:0000259" key="5">
    <source>
        <dbReference type="PROSITE" id="PS50208"/>
    </source>
</evidence>
<dbReference type="Gene3D" id="3.40.50.1460">
    <property type="match status" value="1"/>
</dbReference>
<proteinExistence type="inferred from homology"/>
<evidence type="ECO:0000256" key="3">
    <source>
        <dbReference type="SAM" id="MobiDB-lite"/>
    </source>
</evidence>
<dbReference type="InterPro" id="IPR011600">
    <property type="entry name" value="Pept_C14_caspase"/>
</dbReference>
<dbReference type="AlphaFoldDB" id="A0ABD3WRC7"/>
<comment type="similarity">
    <text evidence="1 2">Belongs to the peptidase C14A family.</text>
</comment>
<feature type="compositionally biased region" description="Basic and acidic residues" evidence="3">
    <location>
        <begin position="493"/>
        <end position="505"/>
    </location>
</feature>
<dbReference type="InterPro" id="IPR001309">
    <property type="entry name" value="Pept_C14_p20"/>
</dbReference>
<dbReference type="InterPro" id="IPR002398">
    <property type="entry name" value="Pept_C14"/>
</dbReference>
<evidence type="ECO:0000313" key="6">
    <source>
        <dbReference type="EMBL" id="KAL3875318.1"/>
    </source>
</evidence>
<dbReference type="InterPro" id="IPR002138">
    <property type="entry name" value="Pept_C14_p10"/>
</dbReference>
<comment type="caution">
    <text evidence="6">The sequence shown here is derived from an EMBL/GenBank/DDBJ whole genome shotgun (WGS) entry which is preliminary data.</text>
</comment>
<feature type="compositionally biased region" description="Polar residues" evidence="3">
    <location>
        <begin position="477"/>
        <end position="491"/>
    </location>
</feature>
<keyword evidence="7" id="KW-1185">Reference proteome</keyword>
<evidence type="ECO:0000256" key="1">
    <source>
        <dbReference type="ARBA" id="ARBA00010134"/>
    </source>
</evidence>
<feature type="domain" description="Caspase family p10" evidence="4">
    <location>
        <begin position="535"/>
        <end position="622"/>
    </location>
</feature>
<evidence type="ECO:0000256" key="2">
    <source>
        <dbReference type="RuleBase" id="RU003971"/>
    </source>
</evidence>
<dbReference type="EMBL" id="JBJQND010000005">
    <property type="protein sequence ID" value="KAL3875318.1"/>
    <property type="molecule type" value="Genomic_DNA"/>
</dbReference>
<dbReference type="InterPro" id="IPR033139">
    <property type="entry name" value="Caspase_cys_AS"/>
</dbReference>
<feature type="domain" description="Caspase family p20" evidence="5">
    <location>
        <begin position="315"/>
        <end position="450"/>
    </location>
</feature>
<sequence>MSKQTNLEMELGNASQSGNSWTDDSLVQKDLLGFNKAYTDKQNDSFLKLTSEGTTDESQDIILKNHCQNQNNVPNENGNDRDTSVDHTINKDTVSDDHQTERGVITEDHLHEYDTVSHNISVGVNHVTDEGDIALRELLFCIRKSKPKNKATTLPQKFTKDKTRDQHIDPTLPAEPNNVDTMYERGAKPSHPYIQIVRNGGGRSSDIIGGCRIKESAGATAQVQELKHGNVTAEYEKQASLSRRSEYEKQASLSRRSEYEKQASLSRRSEYEKQAFLSRRFVKESRDRHHPANTSAVSHHNRIHDLDKYDFSFPHRGYAVLIVNKRFTNFSTRDGAQFDVTKSKDILQKLGYCQMNNECKNLDKESTLKILKAARDTDHSMFDSFALIVSSHGDEKENQRKNGKKEHAIYCTDDQYIFTGDILEMFSDDNCPSLRGKPKLFFIQACRGSKTDLGAEIAVIEANNGNTSKEEQITWTQSSVGHKDSFSSNYDGKNPEGETKEHDPHIAPVESVDDTDAGRFLNIWDDRPIVHCINDCLVMYAIPSGHFAWRSNTDGSWMLHYLWGEVMSYDYRKPCSFLKVLTTTNRKMANRETHTPGNPGKSGKKAIPSIIHQLDKDIVFRQKKYSEYSTITFV</sequence>
<feature type="compositionally biased region" description="Basic and acidic residues" evidence="3">
    <location>
        <begin position="78"/>
        <end position="102"/>
    </location>
</feature>
<dbReference type="SMART" id="SM00115">
    <property type="entry name" value="CASc"/>
    <property type="match status" value="1"/>
</dbReference>
<evidence type="ECO:0000313" key="7">
    <source>
        <dbReference type="Proteomes" id="UP001634394"/>
    </source>
</evidence>
<gene>
    <name evidence="6" type="ORF">ACJMK2_033282</name>
</gene>
<feature type="region of interest" description="Disordered" evidence="3">
    <location>
        <begin position="161"/>
        <end position="180"/>
    </location>
</feature>
<dbReference type="PROSITE" id="PS50207">
    <property type="entry name" value="CASPASE_P10"/>
    <property type="match status" value="1"/>
</dbReference>
<dbReference type="Proteomes" id="UP001634394">
    <property type="component" value="Unassembled WGS sequence"/>
</dbReference>
<accession>A0ABD3WRC7</accession>
<dbReference type="PRINTS" id="PR00376">
    <property type="entry name" value="IL1BCENZYME"/>
</dbReference>
<name>A0ABD3WRC7_SINWO</name>
<organism evidence="6 7">
    <name type="scientific">Sinanodonta woodiana</name>
    <name type="common">Chinese pond mussel</name>
    <name type="synonym">Anodonta woodiana</name>
    <dbReference type="NCBI Taxonomy" id="1069815"/>
    <lineage>
        <taxon>Eukaryota</taxon>
        <taxon>Metazoa</taxon>
        <taxon>Spiralia</taxon>
        <taxon>Lophotrochozoa</taxon>
        <taxon>Mollusca</taxon>
        <taxon>Bivalvia</taxon>
        <taxon>Autobranchia</taxon>
        <taxon>Heteroconchia</taxon>
        <taxon>Palaeoheterodonta</taxon>
        <taxon>Unionida</taxon>
        <taxon>Unionoidea</taxon>
        <taxon>Unionidae</taxon>
        <taxon>Unioninae</taxon>
        <taxon>Sinanodonta</taxon>
    </lineage>
</organism>
<dbReference type="PROSITE" id="PS50208">
    <property type="entry name" value="CASPASE_P20"/>
    <property type="match status" value="1"/>
</dbReference>
<dbReference type="InterPro" id="IPR029030">
    <property type="entry name" value="Caspase-like_dom_sf"/>
</dbReference>